<dbReference type="Gene3D" id="3.30.70.1230">
    <property type="entry name" value="Nucleotide cyclase"/>
    <property type="match status" value="1"/>
</dbReference>
<protein>
    <submittedName>
        <fullName evidence="1">Uncharacterized protein</fullName>
    </submittedName>
</protein>
<reference evidence="1" key="1">
    <citation type="submission" date="2018-05" db="EMBL/GenBank/DDBJ databases">
        <authorList>
            <person name="Lanie J.A."/>
            <person name="Ng W.-L."/>
            <person name="Kazmierczak K.M."/>
            <person name="Andrzejewski T.M."/>
            <person name="Davidsen T.M."/>
            <person name="Wayne K.J."/>
            <person name="Tettelin H."/>
            <person name="Glass J.I."/>
            <person name="Rusch D."/>
            <person name="Podicherti R."/>
            <person name="Tsui H.-C.T."/>
            <person name="Winkler M.E."/>
        </authorList>
    </citation>
    <scope>NUCLEOTIDE SEQUENCE</scope>
</reference>
<accession>A0A381ZTY9</accession>
<name>A0A381ZTY9_9ZZZZ</name>
<dbReference type="AlphaFoldDB" id="A0A381ZTY9"/>
<evidence type="ECO:0000313" key="1">
    <source>
        <dbReference type="EMBL" id="SVA92401.1"/>
    </source>
</evidence>
<dbReference type="InterPro" id="IPR029787">
    <property type="entry name" value="Nucleotide_cyclase"/>
</dbReference>
<organism evidence="1">
    <name type="scientific">marine metagenome</name>
    <dbReference type="NCBI Taxonomy" id="408172"/>
    <lineage>
        <taxon>unclassified sequences</taxon>
        <taxon>metagenomes</taxon>
        <taxon>ecological metagenomes</taxon>
    </lineage>
</organism>
<proteinExistence type="predicted"/>
<sequence>MQYSSIEYNQNLPEEEQIILCCGLSWGTMLMIPGESVDIYGEEVSFAAKLGEDIAGLGEILITQRLAEFFPTTENLKIEEHGHLNNGRQKIFKVLY</sequence>
<dbReference type="EMBL" id="UINC01022548">
    <property type="protein sequence ID" value="SVA92401.1"/>
    <property type="molecule type" value="Genomic_DNA"/>
</dbReference>
<gene>
    <name evidence="1" type="ORF">METZ01_LOCUS145255</name>
</gene>